<dbReference type="Proteomes" id="UP001592582">
    <property type="component" value="Unassembled WGS sequence"/>
</dbReference>
<dbReference type="EMBL" id="JBHEZX010000004">
    <property type="protein sequence ID" value="MFC1409547.1"/>
    <property type="molecule type" value="Genomic_DNA"/>
</dbReference>
<dbReference type="Pfam" id="PF00553">
    <property type="entry name" value="CBM_2"/>
    <property type="match status" value="1"/>
</dbReference>
<dbReference type="PANTHER" id="PTHR42976">
    <property type="entry name" value="BIFUNCTIONAL CHITINASE/LYSOZYME-RELATED"/>
    <property type="match status" value="1"/>
</dbReference>
<dbReference type="Gene3D" id="2.60.40.290">
    <property type="match status" value="1"/>
</dbReference>
<dbReference type="PROSITE" id="PS51173">
    <property type="entry name" value="CBM2"/>
    <property type="match status" value="1"/>
</dbReference>
<proteinExistence type="predicted"/>
<dbReference type="InterPro" id="IPR052750">
    <property type="entry name" value="GH18_Chitinase"/>
</dbReference>
<accession>A0ABV6V750</accession>
<sequence length="516" mass="51438">MTSHSRDRSRTSAGSRRRRSRRGTVIGASAVAAALVGGTVVALASSASAATVGAVYSTTSDWGNGYSGQYDINNSSGSTVSGWKLAFDLPAGATISSLWNATFTASGGHITVTPANWDSTLSAGQHAVVGFVVSGSGAPTGCTINGASCSTGSAPTPSGQPTSSASASHSASPTPTKSATPTPTPTPTKSVTPTPTPTPTSGGGSGTGSTATSGFSPYVDTSLYPAFDTLAAAKAGGAKSYNLAFVLAGGSCTPAWGGVSPIDSTGVPGQIAQLRAAGGDVRVSFGGANGTELAESCSSVSSLAAAYQKVIDAYGLTKIDFDVEGGATTDTAGITRRNQAIAQLQATAKAKGKTLEVSYTLPVLPSGLVQSGTDLLQNAKSNGVSVAAVNIMAMDYGDGAAPSPSGRMGTYAIDAATATQAQVKSIFGLSDADAWKHVAVTPMIGVNDTSTEVFTVADAKQLATFASSKHLAWLSMWSATRDKQCSGGAQAWADASCSSIAQSTYDFAKAFGAFTG</sequence>
<organism evidence="1 2">
    <name type="scientific">Streptacidiphilus alkalitolerans</name>
    <dbReference type="NCBI Taxonomy" id="3342712"/>
    <lineage>
        <taxon>Bacteria</taxon>
        <taxon>Bacillati</taxon>
        <taxon>Actinomycetota</taxon>
        <taxon>Actinomycetes</taxon>
        <taxon>Kitasatosporales</taxon>
        <taxon>Streptomycetaceae</taxon>
        <taxon>Streptacidiphilus</taxon>
    </lineage>
</organism>
<dbReference type="SMART" id="SM00637">
    <property type="entry name" value="CBD_II"/>
    <property type="match status" value="1"/>
</dbReference>
<dbReference type="InterPro" id="IPR017853">
    <property type="entry name" value="GH"/>
</dbReference>
<reference evidence="1 2" key="1">
    <citation type="submission" date="2024-09" db="EMBL/GenBank/DDBJ databases">
        <authorList>
            <person name="Lee S.D."/>
        </authorList>
    </citation>
    <scope>NUCLEOTIDE SEQUENCE [LARGE SCALE GENOMIC DNA]</scope>
    <source>
        <strain evidence="1 2">N1-1</strain>
    </source>
</reference>
<keyword evidence="2" id="KW-1185">Reference proteome</keyword>
<dbReference type="InterPro" id="IPR012291">
    <property type="entry name" value="CBM2_carb-bd_dom_sf"/>
</dbReference>
<dbReference type="PANTHER" id="PTHR42976:SF1">
    <property type="entry name" value="GH18 DOMAIN-CONTAINING PROTEIN-RELATED"/>
    <property type="match status" value="1"/>
</dbReference>
<dbReference type="InterPro" id="IPR008965">
    <property type="entry name" value="CBM2/CBM3_carb-bd_dom_sf"/>
</dbReference>
<dbReference type="SUPFAM" id="SSF51445">
    <property type="entry name" value="(Trans)glycosidases"/>
    <property type="match status" value="1"/>
</dbReference>
<dbReference type="CDD" id="cd06543">
    <property type="entry name" value="GH18_PF-ChiA-like"/>
    <property type="match status" value="1"/>
</dbReference>
<evidence type="ECO:0000313" key="1">
    <source>
        <dbReference type="EMBL" id="MFC1409547.1"/>
    </source>
</evidence>
<dbReference type="PROSITE" id="PS51910">
    <property type="entry name" value="GH18_2"/>
    <property type="match status" value="1"/>
</dbReference>
<name>A0ABV6V750_9ACTN</name>
<dbReference type="PROSITE" id="PS51318">
    <property type="entry name" value="TAT"/>
    <property type="match status" value="1"/>
</dbReference>
<dbReference type="InterPro" id="IPR001919">
    <property type="entry name" value="CBD2"/>
</dbReference>
<gene>
    <name evidence="1" type="ORF">ACEZDG_09645</name>
</gene>
<dbReference type="SUPFAM" id="SSF49384">
    <property type="entry name" value="Carbohydrate-binding domain"/>
    <property type="match status" value="1"/>
</dbReference>
<protein>
    <submittedName>
        <fullName evidence="1">Cellulose binding domain-containing protein</fullName>
    </submittedName>
</protein>
<dbReference type="Gene3D" id="3.20.20.80">
    <property type="entry name" value="Glycosidases"/>
    <property type="match status" value="1"/>
</dbReference>
<dbReference type="InterPro" id="IPR006311">
    <property type="entry name" value="TAT_signal"/>
</dbReference>
<dbReference type="InterPro" id="IPR001223">
    <property type="entry name" value="Glyco_hydro18_cat"/>
</dbReference>
<comment type="caution">
    <text evidence="1">The sequence shown here is derived from an EMBL/GenBank/DDBJ whole genome shotgun (WGS) entry which is preliminary data.</text>
</comment>
<evidence type="ECO:0000313" key="2">
    <source>
        <dbReference type="Proteomes" id="UP001592582"/>
    </source>
</evidence>